<dbReference type="InterPro" id="IPR008218">
    <property type="entry name" value="ATPase_V1-cplx_f_g_su"/>
</dbReference>
<reference evidence="6 7" key="1">
    <citation type="submission" date="2019-03" db="EMBL/GenBank/DDBJ databases">
        <title>Metabolic potential of uncultured bacteria and archaea associated with petroleum seepage in deep-sea sediments.</title>
        <authorList>
            <person name="Dong X."/>
            <person name="Hubert C."/>
        </authorList>
    </citation>
    <scope>NUCLEOTIDE SEQUENCE [LARGE SCALE GENOMIC DNA]</scope>
    <source>
        <strain evidence="5">E29_bin36</strain>
        <strain evidence="4">E44_bin18</strain>
    </source>
</reference>
<dbReference type="GO" id="GO:0046961">
    <property type="term" value="F:proton-transporting ATPase activity, rotational mechanism"/>
    <property type="evidence" value="ECO:0007669"/>
    <property type="project" value="InterPro"/>
</dbReference>
<dbReference type="EMBL" id="SOIP01000420">
    <property type="protein sequence ID" value="TET79446.1"/>
    <property type="molecule type" value="Genomic_DNA"/>
</dbReference>
<comment type="caution">
    <text evidence="4">The sequence shown here is derived from an EMBL/GenBank/DDBJ whole genome shotgun (WGS) entry which is preliminary data.</text>
</comment>
<dbReference type="Proteomes" id="UP000315525">
    <property type="component" value="Unassembled WGS sequence"/>
</dbReference>
<evidence type="ECO:0000313" key="5">
    <source>
        <dbReference type="EMBL" id="TET79446.1"/>
    </source>
</evidence>
<gene>
    <name evidence="5" type="ORF">E3J38_07215</name>
    <name evidence="4" type="ORF">E3J62_09330</name>
</gene>
<evidence type="ECO:0000313" key="4">
    <source>
        <dbReference type="EMBL" id="TET44847.1"/>
    </source>
</evidence>
<dbReference type="AlphaFoldDB" id="A0A523UQN7"/>
<dbReference type="Gene3D" id="3.40.50.10580">
    <property type="entry name" value="ATPase, V1 complex, subunit F"/>
    <property type="match status" value="1"/>
</dbReference>
<evidence type="ECO:0000256" key="3">
    <source>
        <dbReference type="ARBA" id="ARBA00023065"/>
    </source>
</evidence>
<comment type="similarity">
    <text evidence="1">Belongs to the V-ATPase F subunit family.</text>
</comment>
<dbReference type="Proteomes" id="UP000315534">
    <property type="component" value="Unassembled WGS sequence"/>
</dbReference>
<proteinExistence type="inferred from homology"/>
<protein>
    <submittedName>
        <fullName evidence="4">V-type ATP synthase subunit F</fullName>
    </submittedName>
</protein>
<keyword evidence="2" id="KW-0813">Transport</keyword>
<accession>A0A523UQN7</accession>
<dbReference type="EMBL" id="SOJN01000108">
    <property type="protein sequence ID" value="TET44847.1"/>
    <property type="molecule type" value="Genomic_DNA"/>
</dbReference>
<evidence type="ECO:0000313" key="7">
    <source>
        <dbReference type="Proteomes" id="UP000315534"/>
    </source>
</evidence>
<dbReference type="SUPFAM" id="SSF159468">
    <property type="entry name" value="AtpF-like"/>
    <property type="match status" value="1"/>
</dbReference>
<name>A0A523UQN7_UNCT6</name>
<sequence>MEPRIEGKIAAIGERDLILPLKAVGVDIFPTGSPQEASSIARKLAKEDYSIIMVTEDLAAEMHEVMIAYQGQPVPTILPIPSIAGSAGFAMSRLRNAIKKAVGTDILAEKK</sequence>
<keyword evidence="3" id="KW-0406">Ion transport</keyword>
<evidence type="ECO:0000313" key="6">
    <source>
        <dbReference type="Proteomes" id="UP000315525"/>
    </source>
</evidence>
<evidence type="ECO:0000256" key="1">
    <source>
        <dbReference type="ARBA" id="ARBA00010148"/>
    </source>
</evidence>
<dbReference type="InterPro" id="IPR036906">
    <property type="entry name" value="ATPase_V1_fsu_sf"/>
</dbReference>
<organism evidence="4 6">
    <name type="scientific">candidate division TA06 bacterium</name>
    <dbReference type="NCBI Taxonomy" id="2250710"/>
    <lineage>
        <taxon>Bacteria</taxon>
        <taxon>Bacteria division TA06</taxon>
    </lineage>
</organism>
<dbReference type="Pfam" id="PF01990">
    <property type="entry name" value="ATP-synt_F"/>
    <property type="match status" value="1"/>
</dbReference>
<evidence type="ECO:0000256" key="2">
    <source>
        <dbReference type="ARBA" id="ARBA00022448"/>
    </source>
</evidence>